<accession>A0AAD8Y4X5</accession>
<keyword evidence="2" id="KW-0479">Metal-binding</keyword>
<comment type="cofactor">
    <cofactor evidence="1">
        <name>a divalent metal cation</name>
        <dbReference type="ChEBI" id="CHEBI:60240"/>
    </cofactor>
</comment>
<dbReference type="Proteomes" id="UP001224775">
    <property type="component" value="Unassembled WGS sequence"/>
</dbReference>
<protein>
    <recommendedName>
        <fullName evidence="3">DDE Tnp4 domain-containing protein</fullName>
    </recommendedName>
</protein>
<evidence type="ECO:0000313" key="5">
    <source>
        <dbReference type="Proteomes" id="UP001224775"/>
    </source>
</evidence>
<dbReference type="AlphaFoldDB" id="A0AAD8Y4X5"/>
<dbReference type="Pfam" id="PF13359">
    <property type="entry name" value="DDE_Tnp_4"/>
    <property type="match status" value="1"/>
</dbReference>
<keyword evidence="5" id="KW-1185">Reference proteome</keyword>
<comment type="caution">
    <text evidence="4">The sequence shown here is derived from an EMBL/GenBank/DDBJ whole genome shotgun (WGS) entry which is preliminary data.</text>
</comment>
<dbReference type="GO" id="GO:0046872">
    <property type="term" value="F:metal ion binding"/>
    <property type="evidence" value="ECO:0007669"/>
    <property type="project" value="UniProtKB-KW"/>
</dbReference>
<dbReference type="EMBL" id="JATAAI010000017">
    <property type="protein sequence ID" value="KAK1739791.1"/>
    <property type="molecule type" value="Genomic_DNA"/>
</dbReference>
<evidence type="ECO:0000313" key="4">
    <source>
        <dbReference type="EMBL" id="KAK1739791.1"/>
    </source>
</evidence>
<evidence type="ECO:0000256" key="2">
    <source>
        <dbReference type="ARBA" id="ARBA00022723"/>
    </source>
</evidence>
<organism evidence="4 5">
    <name type="scientific">Skeletonema marinoi</name>
    <dbReference type="NCBI Taxonomy" id="267567"/>
    <lineage>
        <taxon>Eukaryota</taxon>
        <taxon>Sar</taxon>
        <taxon>Stramenopiles</taxon>
        <taxon>Ochrophyta</taxon>
        <taxon>Bacillariophyta</taxon>
        <taxon>Coscinodiscophyceae</taxon>
        <taxon>Thalassiosirophycidae</taxon>
        <taxon>Thalassiosirales</taxon>
        <taxon>Skeletonemataceae</taxon>
        <taxon>Skeletonema</taxon>
        <taxon>Skeletonema marinoi-dohrnii complex</taxon>
    </lineage>
</organism>
<evidence type="ECO:0000256" key="1">
    <source>
        <dbReference type="ARBA" id="ARBA00001968"/>
    </source>
</evidence>
<gene>
    <name evidence="4" type="ORF">QTG54_009550</name>
</gene>
<reference evidence="4" key="1">
    <citation type="submission" date="2023-06" db="EMBL/GenBank/DDBJ databases">
        <title>Survivors Of The Sea: Transcriptome response of Skeletonema marinoi to long-term dormancy.</title>
        <authorList>
            <person name="Pinder M.I.M."/>
            <person name="Kourtchenko O."/>
            <person name="Robertson E.K."/>
            <person name="Larsson T."/>
            <person name="Maumus F."/>
            <person name="Osuna-Cruz C.M."/>
            <person name="Vancaester E."/>
            <person name="Stenow R."/>
            <person name="Vandepoele K."/>
            <person name="Ploug H."/>
            <person name="Bruchert V."/>
            <person name="Godhe A."/>
            <person name="Topel M."/>
        </authorList>
    </citation>
    <scope>NUCLEOTIDE SEQUENCE</scope>
    <source>
        <strain evidence="4">R05AC</strain>
    </source>
</reference>
<dbReference type="InterPro" id="IPR027806">
    <property type="entry name" value="HARBI1_dom"/>
</dbReference>
<proteinExistence type="predicted"/>
<sequence>MNVTERLNQSPATNVILGLASININCKLYTDTGGSRNTSELAAHDTDSRGEACFIIFMYHMIKGSPFTEMSLIFGGDPRKMSPMFEAMVNHMYETFYHKISGTSMNQWIPQHLDLCRELMYNALSRGAIEETVYDNDGNPVDVDLLLHHFDFDSFRPFGVMDDFAIRTATPGGSTSRRQGFTDDIQRVFYSGYFKDHGLKVQVVYLPMGLIGSVYVTELRQNDNGVQNMSGLNDYLLTLLRGRLVGGLLPALYVDGIFANLPTILPRYRNPTPEQHLMNMRMASLRQIIEHVFGDHRTRFRIFWTPQYLYIFNQGVKIRRMALVSFFILNCYYCINGGRCAKFQQVPPTLEEYIPLDEELLPPPAVNLGQIWDYGQPLYN</sequence>
<feature type="domain" description="DDE Tnp4" evidence="3">
    <location>
        <begin position="185"/>
        <end position="306"/>
    </location>
</feature>
<evidence type="ECO:0000259" key="3">
    <source>
        <dbReference type="Pfam" id="PF13359"/>
    </source>
</evidence>
<name>A0AAD8Y4X5_9STRA</name>